<evidence type="ECO:0000313" key="5">
    <source>
        <dbReference type="Proteomes" id="UP000198542"/>
    </source>
</evidence>
<keyword evidence="5" id="KW-1185">Reference proteome</keyword>
<dbReference type="SUPFAM" id="SSF53474">
    <property type="entry name" value="alpha/beta-Hydrolases"/>
    <property type="match status" value="1"/>
</dbReference>
<evidence type="ECO:0000313" key="4">
    <source>
        <dbReference type="EMBL" id="SEC21256.1"/>
    </source>
</evidence>
<feature type="domain" description="Alpha/beta hydrolase fold-3" evidence="3">
    <location>
        <begin position="94"/>
        <end position="296"/>
    </location>
</feature>
<evidence type="ECO:0000256" key="2">
    <source>
        <dbReference type="ARBA" id="ARBA00022801"/>
    </source>
</evidence>
<organism evidence="4 5">
    <name type="scientific">Pseudomonas jessenii</name>
    <dbReference type="NCBI Taxonomy" id="77298"/>
    <lineage>
        <taxon>Bacteria</taxon>
        <taxon>Pseudomonadati</taxon>
        <taxon>Pseudomonadota</taxon>
        <taxon>Gammaproteobacteria</taxon>
        <taxon>Pseudomonadales</taxon>
        <taxon>Pseudomonadaceae</taxon>
        <taxon>Pseudomonas</taxon>
    </lineage>
</organism>
<comment type="similarity">
    <text evidence="1">Belongs to the 'GDXG' lipolytic enzyme family.</text>
</comment>
<dbReference type="Gene3D" id="3.40.50.1820">
    <property type="entry name" value="alpha/beta hydrolase"/>
    <property type="match status" value="1"/>
</dbReference>
<dbReference type="EMBL" id="FNTC01000002">
    <property type="protein sequence ID" value="SEC21256.1"/>
    <property type="molecule type" value="Genomic_DNA"/>
</dbReference>
<accession>A0A231G0H7</accession>
<name>A0A231G0H7_PSEJE</name>
<dbReference type="Pfam" id="PF07859">
    <property type="entry name" value="Abhydrolase_3"/>
    <property type="match status" value="1"/>
</dbReference>
<evidence type="ECO:0000256" key="1">
    <source>
        <dbReference type="ARBA" id="ARBA00010515"/>
    </source>
</evidence>
<sequence length="321" mass="34285">MSQSSTFAIDPRVFDPACIDASTHAANDRLEQILGGLPTILQIPAQVARDARTSGKSFLGPVVLSPNGREQMIDGPAGPLPLRVFATKGATGVLLHLHGGGWALGAHDQQDFLLDAIAQSTDMAVVSVGYRLTPEHPYPAANDDCEAAALWLVANSQELFGTQRLMIGGESAGAHLAVTTLLRLRDRHGLTPFSAAYLTYGCYDLALTPGARNWGERNLVLSTPIIRQYLEWFAAPDPYSPDVSPLYADLSGLPPALFSVGTLDPLLDDSLFMSSRWSAAGNQAELAIYPGGIHAFNAMPIPLAASANARIQNFLKQRLAD</sequence>
<dbReference type="PANTHER" id="PTHR48081:SF30">
    <property type="entry name" value="ACETYL-HYDROLASE LIPR-RELATED"/>
    <property type="match status" value="1"/>
</dbReference>
<gene>
    <name evidence="4" type="ORF">SAMN04490187_3569</name>
</gene>
<dbReference type="InterPro" id="IPR013094">
    <property type="entry name" value="AB_hydrolase_3"/>
</dbReference>
<dbReference type="PANTHER" id="PTHR48081">
    <property type="entry name" value="AB HYDROLASE SUPERFAMILY PROTEIN C4A8.06C"/>
    <property type="match status" value="1"/>
</dbReference>
<keyword evidence="2" id="KW-0378">Hydrolase</keyword>
<proteinExistence type="inferred from homology"/>
<reference evidence="5" key="1">
    <citation type="submission" date="2016-10" db="EMBL/GenBank/DDBJ databases">
        <authorList>
            <person name="Varghese N."/>
            <person name="Submissions S."/>
        </authorList>
    </citation>
    <scope>NUCLEOTIDE SEQUENCE [LARGE SCALE GENOMIC DNA]</scope>
    <source>
        <strain evidence="5">BS3660</strain>
    </source>
</reference>
<protein>
    <submittedName>
        <fullName evidence="4">Acetyl esterase/lipase</fullName>
    </submittedName>
</protein>
<dbReference type="AlphaFoldDB" id="A0A231G0H7"/>
<dbReference type="RefSeq" id="WP_090454885.1">
    <property type="nucleotide sequence ID" value="NZ_FNTC01000002.1"/>
</dbReference>
<evidence type="ECO:0000259" key="3">
    <source>
        <dbReference type="Pfam" id="PF07859"/>
    </source>
</evidence>
<dbReference type="InterPro" id="IPR050300">
    <property type="entry name" value="GDXG_lipolytic_enzyme"/>
</dbReference>
<dbReference type="InterPro" id="IPR029058">
    <property type="entry name" value="AB_hydrolase_fold"/>
</dbReference>
<dbReference type="GO" id="GO:0004806">
    <property type="term" value="F:triacylglycerol lipase activity"/>
    <property type="evidence" value="ECO:0007669"/>
    <property type="project" value="TreeGrafter"/>
</dbReference>
<dbReference type="Proteomes" id="UP000198542">
    <property type="component" value="Unassembled WGS sequence"/>
</dbReference>